<dbReference type="PROSITE" id="PS50914">
    <property type="entry name" value="BON"/>
    <property type="match status" value="1"/>
</dbReference>
<evidence type="ECO:0000256" key="1">
    <source>
        <dbReference type="RuleBase" id="RU004003"/>
    </source>
</evidence>
<dbReference type="Pfam" id="PF13629">
    <property type="entry name" value="T2SS-T3SS_pil_N"/>
    <property type="match status" value="1"/>
</dbReference>
<accession>A0A1G8C008</accession>
<proteinExistence type="inferred from homology"/>
<evidence type="ECO:0000313" key="6">
    <source>
        <dbReference type="Proteomes" id="UP000217076"/>
    </source>
</evidence>
<dbReference type="InterPro" id="IPR032789">
    <property type="entry name" value="T2SS-T3SS_pil_N"/>
</dbReference>
<dbReference type="PANTHER" id="PTHR30332:SF17">
    <property type="entry name" value="TYPE IV PILIATION SYSTEM PROTEIN DR_0774-RELATED"/>
    <property type="match status" value="1"/>
</dbReference>
<dbReference type="Proteomes" id="UP000217076">
    <property type="component" value="Unassembled WGS sequence"/>
</dbReference>
<dbReference type="GO" id="GO:0009306">
    <property type="term" value="P:protein secretion"/>
    <property type="evidence" value="ECO:0007669"/>
    <property type="project" value="InterPro"/>
</dbReference>
<dbReference type="InterPro" id="IPR050810">
    <property type="entry name" value="Bact_Secretion_Sys_Channel"/>
</dbReference>
<dbReference type="PRINTS" id="PR00811">
    <property type="entry name" value="BCTERIALGSPD"/>
</dbReference>
<keyword evidence="6" id="KW-1185">Reference proteome</keyword>
<sequence length="500" mass="52658">MTPFASHIGRLLVLVALGVAVPQPLLAQAPPEAGGDPAARTERDRGAAPTRLDVPDRVRAAPVTPVEEDDGPVVRVRDGEDIQLPVGTSRLLKLPVPVRDVVIGNPDVVEVIARTPTEAFLMARGTGITNVFFLDVEGRVVLRSMVSVVVDVDGLRATLSRLLPNEPIQVEATPDSVYLRGRVSSDSVADQALRVAARFAGGEGLVNLLSVGQEQQVLLQVRVAEVARNTLKELGINFNSLGADNINTTIWNAATTASALDPALTKAVTLGLSGIAGGIPFDLTIRALEERGLVRTLAEPNLTAVSGEAAELVAGGEYPFPVADGSGGVTIEFRPYGVAVSFTPVVLSDGRISLRLSSEVSSIDTAVQVTVGGNIVNGFKVRRANTAVELPSGGSLMIAGLLQNETQQNLNGVPGLMDLPILGNLFSSKAFQRDESELVIMVTCYLVDPVQPGRLATATDGFAATNDLDFYLLNRLHHLYTGKSTLPANGVVGPIGYIVR</sequence>
<feature type="domain" description="BON" evidence="4">
    <location>
        <begin position="144"/>
        <end position="213"/>
    </location>
</feature>
<feature type="chain" id="PRO_5011781409" evidence="3">
    <location>
        <begin position="28"/>
        <end position="500"/>
    </location>
</feature>
<evidence type="ECO:0000313" key="5">
    <source>
        <dbReference type="EMBL" id="SDH38725.1"/>
    </source>
</evidence>
<reference evidence="6" key="1">
    <citation type="submission" date="2016-10" db="EMBL/GenBank/DDBJ databases">
        <authorList>
            <person name="Varghese N."/>
            <person name="Submissions S."/>
        </authorList>
    </citation>
    <scope>NUCLEOTIDE SEQUENCE [LARGE SCALE GENOMIC DNA]</scope>
    <source>
        <strain evidence="6">930I</strain>
    </source>
</reference>
<dbReference type="RefSeq" id="WP_092619602.1">
    <property type="nucleotide sequence ID" value="NZ_FNCV01000006.1"/>
</dbReference>
<name>A0A1G8C008_9PROT</name>
<dbReference type="PANTHER" id="PTHR30332">
    <property type="entry name" value="PROBABLE GENERAL SECRETION PATHWAY PROTEIN D"/>
    <property type="match status" value="1"/>
</dbReference>
<protein>
    <submittedName>
        <fullName evidence="5">Pilus assembly protein CpaC</fullName>
    </submittedName>
</protein>
<evidence type="ECO:0000259" key="4">
    <source>
        <dbReference type="PROSITE" id="PS50914"/>
    </source>
</evidence>
<keyword evidence="3" id="KW-0732">Signal</keyword>
<gene>
    <name evidence="5" type="ORF">SAMN05421742_106165</name>
</gene>
<dbReference type="Pfam" id="PF04972">
    <property type="entry name" value="BON"/>
    <property type="match status" value="1"/>
</dbReference>
<dbReference type="GO" id="GO:0015627">
    <property type="term" value="C:type II protein secretion system complex"/>
    <property type="evidence" value="ECO:0007669"/>
    <property type="project" value="TreeGrafter"/>
</dbReference>
<organism evidence="5 6">
    <name type="scientific">Roseospirillum parvum</name>
    <dbReference type="NCBI Taxonomy" id="83401"/>
    <lineage>
        <taxon>Bacteria</taxon>
        <taxon>Pseudomonadati</taxon>
        <taxon>Pseudomonadota</taxon>
        <taxon>Alphaproteobacteria</taxon>
        <taxon>Rhodospirillales</taxon>
        <taxon>Rhodospirillaceae</taxon>
        <taxon>Roseospirillum</taxon>
    </lineage>
</organism>
<evidence type="ECO:0000256" key="2">
    <source>
        <dbReference type="SAM" id="MobiDB-lite"/>
    </source>
</evidence>
<dbReference type="OrthoDB" id="9775455at2"/>
<feature type="signal peptide" evidence="3">
    <location>
        <begin position="1"/>
        <end position="27"/>
    </location>
</feature>
<dbReference type="InterPro" id="IPR004846">
    <property type="entry name" value="T2SS/T3SS_dom"/>
</dbReference>
<dbReference type="InterPro" id="IPR001775">
    <property type="entry name" value="GspD/PilQ"/>
</dbReference>
<dbReference type="AlphaFoldDB" id="A0A1G8C008"/>
<dbReference type="InterPro" id="IPR007055">
    <property type="entry name" value="BON_dom"/>
</dbReference>
<evidence type="ECO:0000256" key="3">
    <source>
        <dbReference type="SAM" id="SignalP"/>
    </source>
</evidence>
<dbReference type="EMBL" id="FNCV01000006">
    <property type="protein sequence ID" value="SDH38725.1"/>
    <property type="molecule type" value="Genomic_DNA"/>
</dbReference>
<feature type="region of interest" description="Disordered" evidence="2">
    <location>
        <begin position="28"/>
        <end position="54"/>
    </location>
</feature>
<dbReference type="Pfam" id="PF00263">
    <property type="entry name" value="Secretin"/>
    <property type="match status" value="1"/>
</dbReference>
<comment type="similarity">
    <text evidence="1">Belongs to the bacterial secretin family.</text>
</comment>
<dbReference type="STRING" id="83401.SAMN05421742_106165"/>